<organism evidence="3 4">
    <name type="scientific">Mycena albidolilacea</name>
    <dbReference type="NCBI Taxonomy" id="1033008"/>
    <lineage>
        <taxon>Eukaryota</taxon>
        <taxon>Fungi</taxon>
        <taxon>Dikarya</taxon>
        <taxon>Basidiomycota</taxon>
        <taxon>Agaricomycotina</taxon>
        <taxon>Agaricomycetes</taxon>
        <taxon>Agaricomycetidae</taxon>
        <taxon>Agaricales</taxon>
        <taxon>Marasmiineae</taxon>
        <taxon>Mycenaceae</taxon>
        <taxon>Mycena</taxon>
    </lineage>
</organism>
<gene>
    <name evidence="3" type="ORF">DFH08DRAFT_224053</name>
</gene>
<reference evidence="3" key="1">
    <citation type="submission" date="2023-03" db="EMBL/GenBank/DDBJ databases">
        <title>Massive genome expansion in bonnet fungi (Mycena s.s.) driven by repeated elements and novel gene families across ecological guilds.</title>
        <authorList>
            <consortium name="Lawrence Berkeley National Laboratory"/>
            <person name="Harder C.B."/>
            <person name="Miyauchi S."/>
            <person name="Viragh M."/>
            <person name="Kuo A."/>
            <person name="Thoen E."/>
            <person name="Andreopoulos B."/>
            <person name="Lu D."/>
            <person name="Skrede I."/>
            <person name="Drula E."/>
            <person name="Henrissat B."/>
            <person name="Morin E."/>
            <person name="Kohler A."/>
            <person name="Barry K."/>
            <person name="LaButti K."/>
            <person name="Morin E."/>
            <person name="Salamov A."/>
            <person name="Lipzen A."/>
            <person name="Mereny Z."/>
            <person name="Hegedus B."/>
            <person name="Baldrian P."/>
            <person name="Stursova M."/>
            <person name="Weitz H."/>
            <person name="Taylor A."/>
            <person name="Grigoriev I.V."/>
            <person name="Nagy L.G."/>
            <person name="Martin F."/>
            <person name="Kauserud H."/>
        </authorList>
    </citation>
    <scope>NUCLEOTIDE SEQUENCE</scope>
    <source>
        <strain evidence="3">CBHHK002</strain>
    </source>
</reference>
<dbReference type="Proteomes" id="UP001218218">
    <property type="component" value="Unassembled WGS sequence"/>
</dbReference>
<feature type="region of interest" description="Disordered" evidence="1">
    <location>
        <begin position="1"/>
        <end position="65"/>
    </location>
</feature>
<feature type="domain" description="JmjC" evidence="2">
    <location>
        <begin position="224"/>
        <end position="383"/>
    </location>
</feature>
<evidence type="ECO:0000313" key="4">
    <source>
        <dbReference type="Proteomes" id="UP001218218"/>
    </source>
</evidence>
<dbReference type="Gene3D" id="2.60.120.650">
    <property type="entry name" value="Cupin"/>
    <property type="match status" value="1"/>
</dbReference>
<dbReference type="PANTHER" id="PTHR12480:SF35">
    <property type="entry name" value="TRANSCRIPTION FACTOR JUMONJI, JMJC DOMAIN-CONTAINING PROTEIN"/>
    <property type="match status" value="1"/>
</dbReference>
<dbReference type="PANTHER" id="PTHR12480">
    <property type="entry name" value="ARGININE DEMETHYLASE AND LYSYL-HYDROXYLASE JMJD"/>
    <property type="match status" value="1"/>
</dbReference>
<evidence type="ECO:0000313" key="3">
    <source>
        <dbReference type="EMBL" id="KAJ7343344.1"/>
    </source>
</evidence>
<dbReference type="InterPro" id="IPR003347">
    <property type="entry name" value="JmjC_dom"/>
</dbReference>
<dbReference type="InterPro" id="IPR050910">
    <property type="entry name" value="JMJD6_ArgDemeth/LysHydrox"/>
</dbReference>
<dbReference type="SMART" id="SM00558">
    <property type="entry name" value="JmjC"/>
    <property type="match status" value="1"/>
</dbReference>
<dbReference type="PROSITE" id="PS51184">
    <property type="entry name" value="JMJC"/>
    <property type="match status" value="1"/>
</dbReference>
<dbReference type="SUPFAM" id="SSF51197">
    <property type="entry name" value="Clavaminate synthase-like"/>
    <property type="match status" value="1"/>
</dbReference>
<name>A0AAD6ZX69_9AGAR</name>
<proteinExistence type="predicted"/>
<evidence type="ECO:0000259" key="2">
    <source>
        <dbReference type="PROSITE" id="PS51184"/>
    </source>
</evidence>
<comment type="caution">
    <text evidence="3">The sequence shown here is derived from an EMBL/GenBank/DDBJ whole genome shotgun (WGS) entry which is preliminary data.</text>
</comment>
<dbReference type="Pfam" id="PF02373">
    <property type="entry name" value="JmjC"/>
    <property type="match status" value="1"/>
</dbReference>
<dbReference type="EMBL" id="JARIHO010000023">
    <property type="protein sequence ID" value="KAJ7343344.1"/>
    <property type="molecule type" value="Genomic_DNA"/>
</dbReference>
<dbReference type="GO" id="GO:0005737">
    <property type="term" value="C:cytoplasm"/>
    <property type="evidence" value="ECO:0007669"/>
    <property type="project" value="TreeGrafter"/>
</dbReference>
<keyword evidence="4" id="KW-1185">Reference proteome</keyword>
<accession>A0AAD6ZX69</accession>
<evidence type="ECO:0000256" key="1">
    <source>
        <dbReference type="SAM" id="MobiDB-lite"/>
    </source>
</evidence>
<dbReference type="AlphaFoldDB" id="A0AAD6ZX69"/>
<sequence length="754" mass="84367">MGMEQRRLQFMRTPIEWGDSPSPPHLSKQVDFGGSSTAVSERDLQSSRDHPLSLIANSRGGGDGPQQLASIPEELIMADRQARKKPISKSQDPLTCKDWTLESLVHKSKNFHHVPRVRWSAGTSTEALIRRHDLASPGIPLVVEGLHKHPGWLQDEFTPEWFEASGPDVISVRNMHDRTDKDMPLSDFIARIRATTPFKTPNEKERLYGKDVVCPATYNDFLHSGIIPPYLTPESPENVLNNLPESSRPETLMCYIGVSDTFTPCHKDLCASSGHNLMCYTEKGGSSFWFMTATSSANAAAEYFQNVLNEVLDHETHVITVDELAKAPFKIYITEQKLGDLVLVPPRSMHQVVNAGGITIKTSWSRMTLDGLSLALRYELPLYRRVCRSEIYRVKATIYQTLLKTVETVSDRLCAQPDSANAGAGSSQKDMPMHLSALRQILLLFDSILIEEYSPEANNMRKLAKPEGNDEEIEQLACDFCGGDIFLSFFECHSCVRAAPGAGFIVCPGCYVEGRTCACEVMFPMQCRLVDELFKARTRAFDLFEAFSKFLHKKADGIPSTQQLRKDGRLGLFRAAIVLRKRRIHMTKGGNHDKLRRCNKSKKDSHHDIPNLWMLQCTKCHSGSCFAHLTWIAQFHSAEALLASEKDKTGAGFHEAHLASKDRYSSAISILKREELNHVPNLGVQLAYLAMTFSTCRPINPNSKLWKTGHYDLKAWEIAVCPVNSFVGITNATSSSLTSGCLSRPRRALSRDQL</sequence>
<protein>
    <recommendedName>
        <fullName evidence="2">JmjC domain-containing protein</fullName>
    </recommendedName>
</protein>
<feature type="compositionally biased region" description="Basic and acidic residues" evidence="1">
    <location>
        <begin position="40"/>
        <end position="51"/>
    </location>
</feature>